<evidence type="ECO:0000313" key="10">
    <source>
        <dbReference type="Proteomes" id="UP000799291"/>
    </source>
</evidence>
<gene>
    <name evidence="9" type="ORF">K458DRAFT_351886</name>
</gene>
<feature type="compositionally biased region" description="Basic and acidic residues" evidence="6">
    <location>
        <begin position="395"/>
        <end position="405"/>
    </location>
</feature>
<dbReference type="InterPro" id="IPR049326">
    <property type="entry name" value="Rhodopsin_dom_fungi"/>
</dbReference>
<dbReference type="Pfam" id="PF20684">
    <property type="entry name" value="Fung_rhodopsin"/>
    <property type="match status" value="1"/>
</dbReference>
<evidence type="ECO:0000259" key="8">
    <source>
        <dbReference type="Pfam" id="PF20684"/>
    </source>
</evidence>
<keyword evidence="10" id="KW-1185">Reference proteome</keyword>
<accession>A0A6G1IDK2</accession>
<dbReference type="EMBL" id="MU005636">
    <property type="protein sequence ID" value="KAF2676292.1"/>
    <property type="molecule type" value="Genomic_DNA"/>
</dbReference>
<dbReference type="OrthoDB" id="5417844at2759"/>
<keyword evidence="4 7" id="KW-0472">Membrane</keyword>
<evidence type="ECO:0000256" key="6">
    <source>
        <dbReference type="SAM" id="MobiDB-lite"/>
    </source>
</evidence>
<evidence type="ECO:0000256" key="1">
    <source>
        <dbReference type="ARBA" id="ARBA00004141"/>
    </source>
</evidence>
<evidence type="ECO:0000256" key="4">
    <source>
        <dbReference type="ARBA" id="ARBA00023136"/>
    </source>
</evidence>
<name>A0A6G1IDK2_9PLEO</name>
<feature type="compositionally biased region" description="Polar residues" evidence="6">
    <location>
        <begin position="368"/>
        <end position="386"/>
    </location>
</feature>
<evidence type="ECO:0000256" key="7">
    <source>
        <dbReference type="SAM" id="Phobius"/>
    </source>
</evidence>
<feature type="transmembrane region" description="Helical" evidence="7">
    <location>
        <begin position="218"/>
        <end position="238"/>
    </location>
</feature>
<dbReference type="GO" id="GO:0016020">
    <property type="term" value="C:membrane"/>
    <property type="evidence" value="ECO:0007669"/>
    <property type="project" value="UniProtKB-SubCell"/>
</dbReference>
<evidence type="ECO:0000313" key="9">
    <source>
        <dbReference type="EMBL" id="KAF2676292.1"/>
    </source>
</evidence>
<organism evidence="9 10">
    <name type="scientific">Lentithecium fluviatile CBS 122367</name>
    <dbReference type="NCBI Taxonomy" id="1168545"/>
    <lineage>
        <taxon>Eukaryota</taxon>
        <taxon>Fungi</taxon>
        <taxon>Dikarya</taxon>
        <taxon>Ascomycota</taxon>
        <taxon>Pezizomycotina</taxon>
        <taxon>Dothideomycetes</taxon>
        <taxon>Pleosporomycetidae</taxon>
        <taxon>Pleosporales</taxon>
        <taxon>Massarineae</taxon>
        <taxon>Lentitheciaceae</taxon>
        <taxon>Lentithecium</taxon>
    </lineage>
</organism>
<keyword evidence="3 7" id="KW-1133">Transmembrane helix</keyword>
<feature type="region of interest" description="Disordered" evidence="6">
    <location>
        <begin position="368"/>
        <end position="405"/>
    </location>
</feature>
<feature type="region of interest" description="Disordered" evidence="6">
    <location>
        <begin position="295"/>
        <end position="333"/>
    </location>
</feature>
<sequence length="405" mass="44520">MAASTAPVEETYLEFRARFDGAIITTYAVAMVVVPLKVWCRKRTGGWQNMGWDELFTLIATLSVSGVFWIVMTNVRPLLGMRFASVMQSPELFAKVPDFALCLWIANLLYVPSVCGMKLSIVALYWKLFGIDFKSKLPLIAIGTLISMWFVGVLATVIFACTPIAGSYDIALAATAKCIDKKQFYLGASTPNVITDVILVIMPIPYVWRLHAPIAQRVVLAGIFALGAFVSIVSIVRLSVLLETASGVMDLTYTFKDVYLWSLVEINVGLICVCLPSLRPMIRIMGLSRIFSFSSRSRPSANTPDPYRGLSKGDRSGLSASRKKTNSFFGTNGGTRIGDEDEFEMIGKQERMEGKGATWTAQTASRVSYDTDNASHESAASRQQAGLGQGITVQREWDVSTHTRP</sequence>
<feature type="transmembrane region" description="Helical" evidence="7">
    <location>
        <begin position="138"/>
        <end position="165"/>
    </location>
</feature>
<dbReference type="PANTHER" id="PTHR33048:SF47">
    <property type="entry name" value="INTEGRAL MEMBRANE PROTEIN-RELATED"/>
    <property type="match status" value="1"/>
</dbReference>
<comment type="similarity">
    <text evidence="5">Belongs to the SAT4 family.</text>
</comment>
<feature type="domain" description="Rhodopsin" evidence="8">
    <location>
        <begin position="37"/>
        <end position="283"/>
    </location>
</feature>
<dbReference type="PANTHER" id="PTHR33048">
    <property type="entry name" value="PTH11-LIKE INTEGRAL MEMBRANE PROTEIN (AFU_ORTHOLOGUE AFUA_5G11245)"/>
    <property type="match status" value="1"/>
</dbReference>
<proteinExistence type="inferred from homology"/>
<comment type="subcellular location">
    <subcellularLocation>
        <location evidence="1">Membrane</location>
        <topology evidence="1">Multi-pass membrane protein</topology>
    </subcellularLocation>
</comment>
<feature type="transmembrane region" description="Helical" evidence="7">
    <location>
        <begin position="103"/>
        <end position="126"/>
    </location>
</feature>
<reference evidence="9" key="1">
    <citation type="journal article" date="2020" name="Stud. Mycol.">
        <title>101 Dothideomycetes genomes: a test case for predicting lifestyles and emergence of pathogens.</title>
        <authorList>
            <person name="Haridas S."/>
            <person name="Albert R."/>
            <person name="Binder M."/>
            <person name="Bloem J."/>
            <person name="Labutti K."/>
            <person name="Salamov A."/>
            <person name="Andreopoulos B."/>
            <person name="Baker S."/>
            <person name="Barry K."/>
            <person name="Bills G."/>
            <person name="Bluhm B."/>
            <person name="Cannon C."/>
            <person name="Castanera R."/>
            <person name="Culley D."/>
            <person name="Daum C."/>
            <person name="Ezra D."/>
            <person name="Gonzalez J."/>
            <person name="Henrissat B."/>
            <person name="Kuo A."/>
            <person name="Liang C."/>
            <person name="Lipzen A."/>
            <person name="Lutzoni F."/>
            <person name="Magnuson J."/>
            <person name="Mondo S."/>
            <person name="Nolan M."/>
            <person name="Ohm R."/>
            <person name="Pangilinan J."/>
            <person name="Park H.-J."/>
            <person name="Ramirez L."/>
            <person name="Alfaro M."/>
            <person name="Sun H."/>
            <person name="Tritt A."/>
            <person name="Yoshinaga Y."/>
            <person name="Zwiers L.-H."/>
            <person name="Turgeon B."/>
            <person name="Goodwin S."/>
            <person name="Spatafora J."/>
            <person name="Crous P."/>
            <person name="Grigoriev I."/>
        </authorList>
    </citation>
    <scope>NUCLEOTIDE SEQUENCE</scope>
    <source>
        <strain evidence="9">CBS 122367</strain>
    </source>
</reference>
<evidence type="ECO:0000256" key="3">
    <source>
        <dbReference type="ARBA" id="ARBA00022989"/>
    </source>
</evidence>
<dbReference type="Proteomes" id="UP000799291">
    <property type="component" value="Unassembled WGS sequence"/>
</dbReference>
<evidence type="ECO:0000256" key="2">
    <source>
        <dbReference type="ARBA" id="ARBA00022692"/>
    </source>
</evidence>
<protein>
    <recommendedName>
        <fullName evidence="8">Rhodopsin domain-containing protein</fullName>
    </recommendedName>
</protein>
<feature type="transmembrane region" description="Helical" evidence="7">
    <location>
        <begin position="52"/>
        <end position="72"/>
    </location>
</feature>
<dbReference type="InterPro" id="IPR052337">
    <property type="entry name" value="SAT4-like"/>
</dbReference>
<keyword evidence="2 7" id="KW-0812">Transmembrane</keyword>
<feature type="transmembrane region" description="Helical" evidence="7">
    <location>
        <begin position="258"/>
        <end position="278"/>
    </location>
</feature>
<feature type="transmembrane region" description="Helical" evidence="7">
    <location>
        <begin position="21"/>
        <end position="40"/>
    </location>
</feature>
<evidence type="ECO:0000256" key="5">
    <source>
        <dbReference type="ARBA" id="ARBA00038359"/>
    </source>
</evidence>
<feature type="transmembrane region" description="Helical" evidence="7">
    <location>
        <begin position="185"/>
        <end position="206"/>
    </location>
</feature>
<dbReference type="AlphaFoldDB" id="A0A6G1IDK2"/>